<keyword evidence="1" id="KW-0812">Transmembrane</keyword>
<reference evidence="2" key="1">
    <citation type="submission" date="2022-06" db="EMBL/GenBank/DDBJ databases">
        <title>New cyanobacteria of genus Symplocastrum in benthos of Lake Baikal.</title>
        <authorList>
            <person name="Sorokovikova E."/>
            <person name="Tikhonova I."/>
            <person name="Krasnopeev A."/>
            <person name="Evseev P."/>
            <person name="Gladkikh A."/>
            <person name="Belykh O."/>
        </authorList>
    </citation>
    <scope>NUCLEOTIDE SEQUENCE</scope>
    <source>
        <strain evidence="2">BBK-W-15</strain>
    </source>
</reference>
<feature type="transmembrane region" description="Helical" evidence="1">
    <location>
        <begin position="442"/>
        <end position="462"/>
    </location>
</feature>
<feature type="transmembrane region" description="Helical" evidence="1">
    <location>
        <begin position="88"/>
        <end position="108"/>
    </location>
</feature>
<evidence type="ECO:0000313" key="2">
    <source>
        <dbReference type="EMBL" id="MCP2729922.1"/>
    </source>
</evidence>
<feature type="transmembrane region" description="Helical" evidence="1">
    <location>
        <begin position="115"/>
        <end position="133"/>
    </location>
</feature>
<sequence>MKKNFNLLLLLLWITIGTGLRFTNLTQKSPWTDEFATMVFSLGHSFHNIPLNQAISIDTLLQPLQSQSGVRVGEVFHYLLTEDHHPPLYFILLHWWMGLFANSGEYISLWGARSLPALFGVASIPAIYGLGLLAFRSSLVAQIAAAMMAVSPYGIYLAQEARHYTLAILWVIASLSCLVAAIQYLKRQTILPIWLILAWVMVNSLGIATHYFFSLTLCAEAIVTIGFWVLEIRVNGKRGVGGISSVSQAAKGEAFGEKTSDYSDELSSESFAHTPDFELEKYPLKENYSSLSTQKKTLPKNHSLRIIAVILGTLVGCLVWIPILQNGYDPQMTQWIAKGDRTLSGWINPIFQALAAWITTISLLPVEASSLLVVIISGAIMLGFFIWATPILYRGIKAQLKIPENRLSTEVLATFVLGAIAIFFGITYILGTDLTRGARYNFVYFPAVIVLVAAALSVKWNYSKFITTDSSQSYLALPTLSKGKQKLNFKNKGKRAVAIIWLMGLLSAITVVSNLGYQKYYRPDLLVSGIQKVSSSPILIATTHNTLVQTGEMMGIAWELNHKIKTDKSPINSEVLFMLVHQEEEQCTIAPGKTCPAAIALEQTLTQLPRPLDLWLVNFKAPAEDLPNCFAEDLAQYQTAVDGYNTKLYRCLADNPEASQ</sequence>
<feature type="transmembrane region" description="Helical" evidence="1">
    <location>
        <begin position="496"/>
        <end position="517"/>
    </location>
</feature>
<evidence type="ECO:0000313" key="3">
    <source>
        <dbReference type="Proteomes" id="UP001204953"/>
    </source>
</evidence>
<keyword evidence="3" id="KW-1185">Reference proteome</keyword>
<feature type="transmembrane region" description="Helical" evidence="1">
    <location>
        <begin position="343"/>
        <end position="364"/>
    </location>
</feature>
<keyword evidence="1" id="KW-1133">Transmembrane helix</keyword>
<comment type="caution">
    <text evidence="2">The sequence shown here is derived from an EMBL/GenBank/DDBJ whole genome shotgun (WGS) entry which is preliminary data.</text>
</comment>
<evidence type="ECO:0000256" key="1">
    <source>
        <dbReference type="SAM" id="Phobius"/>
    </source>
</evidence>
<accession>A0AAE3GWL5</accession>
<name>A0AAE3GWL5_9CYAN</name>
<feature type="transmembrane region" description="Helical" evidence="1">
    <location>
        <begin position="191"/>
        <end position="213"/>
    </location>
</feature>
<feature type="transmembrane region" description="Helical" evidence="1">
    <location>
        <begin position="371"/>
        <end position="391"/>
    </location>
</feature>
<proteinExistence type="predicted"/>
<protein>
    <submittedName>
        <fullName evidence="2">Glycosyltransferase</fullName>
    </submittedName>
</protein>
<dbReference type="AlphaFoldDB" id="A0AAE3GWL5"/>
<feature type="transmembrane region" description="Helical" evidence="1">
    <location>
        <begin position="411"/>
        <end position="430"/>
    </location>
</feature>
<feature type="transmembrane region" description="Helical" evidence="1">
    <location>
        <begin position="304"/>
        <end position="323"/>
    </location>
</feature>
<organism evidence="2 3">
    <name type="scientific">Limnofasciculus baicalensis BBK-W-15</name>
    <dbReference type="NCBI Taxonomy" id="2699891"/>
    <lineage>
        <taxon>Bacteria</taxon>
        <taxon>Bacillati</taxon>
        <taxon>Cyanobacteriota</taxon>
        <taxon>Cyanophyceae</taxon>
        <taxon>Coleofasciculales</taxon>
        <taxon>Coleofasciculaceae</taxon>
        <taxon>Limnofasciculus</taxon>
        <taxon>Limnofasciculus baicalensis</taxon>
    </lineage>
</organism>
<dbReference type="EMBL" id="JAMZMM010000154">
    <property type="protein sequence ID" value="MCP2729922.1"/>
    <property type="molecule type" value="Genomic_DNA"/>
</dbReference>
<dbReference type="Proteomes" id="UP001204953">
    <property type="component" value="Unassembled WGS sequence"/>
</dbReference>
<feature type="transmembrane region" description="Helical" evidence="1">
    <location>
        <begin position="164"/>
        <end position="185"/>
    </location>
</feature>
<dbReference type="RefSeq" id="WP_254012696.1">
    <property type="nucleotide sequence ID" value="NZ_JAMZMM010000154.1"/>
</dbReference>
<keyword evidence="1" id="KW-0472">Membrane</keyword>
<gene>
    <name evidence="2" type="ORF">NJ959_15925</name>
</gene>